<dbReference type="SMART" id="SM01230">
    <property type="entry name" value="Gln-synt_C"/>
    <property type="match status" value="1"/>
</dbReference>
<protein>
    <submittedName>
        <fullName evidence="6">Glutamine synthetase</fullName>
    </submittedName>
</protein>
<dbReference type="GO" id="GO:0004356">
    <property type="term" value="F:glutamine synthetase activity"/>
    <property type="evidence" value="ECO:0007669"/>
    <property type="project" value="InterPro"/>
</dbReference>
<organism evidence="6 7">
    <name type="scientific">Mangrovibacterium diazotrophicum</name>
    <dbReference type="NCBI Taxonomy" id="1261403"/>
    <lineage>
        <taxon>Bacteria</taxon>
        <taxon>Pseudomonadati</taxon>
        <taxon>Bacteroidota</taxon>
        <taxon>Bacteroidia</taxon>
        <taxon>Marinilabiliales</taxon>
        <taxon>Prolixibacteraceae</taxon>
        <taxon>Mangrovibacterium</taxon>
    </lineage>
</organism>
<dbReference type="GO" id="GO:0016020">
    <property type="term" value="C:membrane"/>
    <property type="evidence" value="ECO:0007669"/>
    <property type="project" value="TreeGrafter"/>
</dbReference>
<keyword evidence="7" id="KW-1185">Reference proteome</keyword>
<dbReference type="InterPro" id="IPR008147">
    <property type="entry name" value="Gln_synt_N"/>
</dbReference>
<proteinExistence type="inferred from homology"/>
<dbReference type="PANTHER" id="PTHR43407">
    <property type="entry name" value="GLUTAMINE SYNTHETASE"/>
    <property type="match status" value="1"/>
</dbReference>
<dbReference type="InterPro" id="IPR036651">
    <property type="entry name" value="Gln_synt_N_sf"/>
</dbReference>
<dbReference type="GO" id="GO:0019740">
    <property type="term" value="P:nitrogen utilization"/>
    <property type="evidence" value="ECO:0007669"/>
    <property type="project" value="TreeGrafter"/>
</dbReference>
<sequence>MLVHPNPLVQYLQKPASEFTKEDLIRYIEERQIEMVNFRYTAEDGKLKTINFMITSVEELDMILTSGERVDGSSIFSFLPTNNSDLYLVPRYKTAFINPFSEIPSIDILCSFYGPDGEPLESSPVYILRKARNQFNKSTGMTIKLMAELEYYVISDIDERTVIAENGYQSAEPYSAHETLRVEALKLIAKCGGKVRFGHAETGNFIYNRKLYEQHEIEFSVGDPEDAADQLAVAKWILRMLGLKYNVNVTFIPKIALNQPGSGLHIHFMVEHAGKNVLIDQENLTTTSLKMIGGILDLAPALCAFANPTPVSFLRLMSGQETPNQVCWGIQNRSTLIRVPLGWNRMESLSAHANQNAETVIDQTFRQTLEYRGADGSANPYLLVAALIMCALSGLMNTESVKKADQLKTDENLFSPELESDFSFLPTSCEQAAQQLEEQRKFFEADQVFPKPIIDHTIAKLRSFNDKELINNFKTYGENQEFVKLVESYLHFM</sequence>
<evidence type="ECO:0000256" key="3">
    <source>
        <dbReference type="RuleBase" id="RU000384"/>
    </source>
</evidence>
<dbReference type="Proteomes" id="UP000283387">
    <property type="component" value="Unassembled WGS sequence"/>
</dbReference>
<dbReference type="RefSeq" id="WP_120272959.1">
    <property type="nucleotide sequence ID" value="NZ_RAPN01000001.1"/>
</dbReference>
<dbReference type="OrthoDB" id="9807095at2"/>
<accession>A0A419W8B8</accession>
<gene>
    <name evidence="6" type="ORF">BC643_2042</name>
</gene>
<evidence type="ECO:0000313" key="7">
    <source>
        <dbReference type="Proteomes" id="UP000283387"/>
    </source>
</evidence>
<dbReference type="PANTHER" id="PTHR43407:SF1">
    <property type="entry name" value="LENGSIN"/>
    <property type="match status" value="1"/>
</dbReference>
<dbReference type="SUPFAM" id="SSF54368">
    <property type="entry name" value="Glutamine synthetase, N-terminal domain"/>
    <property type="match status" value="1"/>
</dbReference>
<evidence type="ECO:0000259" key="5">
    <source>
        <dbReference type="PROSITE" id="PS51987"/>
    </source>
</evidence>
<dbReference type="Gene3D" id="3.10.20.70">
    <property type="entry name" value="Glutamine synthetase, N-terminal domain"/>
    <property type="match status" value="1"/>
</dbReference>
<dbReference type="InterPro" id="IPR008146">
    <property type="entry name" value="Gln_synth_cat_dom"/>
</dbReference>
<evidence type="ECO:0000313" key="6">
    <source>
        <dbReference type="EMBL" id="RKD91680.1"/>
    </source>
</evidence>
<dbReference type="PROSITE" id="PS51986">
    <property type="entry name" value="GS_BETA_GRASP"/>
    <property type="match status" value="1"/>
</dbReference>
<dbReference type="SUPFAM" id="SSF55931">
    <property type="entry name" value="Glutamine synthetase/guanido kinase"/>
    <property type="match status" value="1"/>
</dbReference>
<dbReference type="GO" id="GO:0005737">
    <property type="term" value="C:cytoplasm"/>
    <property type="evidence" value="ECO:0007669"/>
    <property type="project" value="TreeGrafter"/>
</dbReference>
<feature type="domain" description="GS catalytic" evidence="5">
    <location>
        <begin position="124"/>
        <end position="493"/>
    </location>
</feature>
<comment type="caution">
    <text evidence="6">The sequence shown here is derived from an EMBL/GenBank/DDBJ whole genome shotgun (WGS) entry which is preliminary data.</text>
</comment>
<comment type="similarity">
    <text evidence="1 2 3">Belongs to the glutamine synthetase family.</text>
</comment>
<dbReference type="Pfam" id="PF00120">
    <property type="entry name" value="Gln-synt_C"/>
    <property type="match status" value="1"/>
</dbReference>
<reference evidence="6 7" key="1">
    <citation type="submission" date="2018-09" db="EMBL/GenBank/DDBJ databases">
        <title>Genomic Encyclopedia of Archaeal and Bacterial Type Strains, Phase II (KMG-II): from individual species to whole genera.</title>
        <authorList>
            <person name="Goeker M."/>
        </authorList>
    </citation>
    <scope>NUCLEOTIDE SEQUENCE [LARGE SCALE GENOMIC DNA]</scope>
    <source>
        <strain evidence="6 7">DSM 27148</strain>
    </source>
</reference>
<dbReference type="Pfam" id="PF03951">
    <property type="entry name" value="Gln-synt_N"/>
    <property type="match status" value="1"/>
</dbReference>
<dbReference type="InterPro" id="IPR014746">
    <property type="entry name" value="Gln_synth/guanido_kin_cat_dom"/>
</dbReference>
<dbReference type="GO" id="GO:0006542">
    <property type="term" value="P:glutamine biosynthetic process"/>
    <property type="evidence" value="ECO:0007669"/>
    <property type="project" value="InterPro"/>
</dbReference>
<evidence type="ECO:0000256" key="1">
    <source>
        <dbReference type="ARBA" id="ARBA00009897"/>
    </source>
</evidence>
<evidence type="ECO:0000259" key="4">
    <source>
        <dbReference type="PROSITE" id="PS51986"/>
    </source>
</evidence>
<feature type="domain" description="GS beta-grasp" evidence="4">
    <location>
        <begin position="31"/>
        <end position="117"/>
    </location>
</feature>
<dbReference type="AlphaFoldDB" id="A0A419W8B8"/>
<dbReference type="PROSITE" id="PS51987">
    <property type="entry name" value="GS_CATALYTIC"/>
    <property type="match status" value="1"/>
</dbReference>
<name>A0A419W8B8_9BACT</name>
<dbReference type="EMBL" id="RAPN01000001">
    <property type="protein sequence ID" value="RKD91680.1"/>
    <property type="molecule type" value="Genomic_DNA"/>
</dbReference>
<dbReference type="Gene3D" id="3.30.590.10">
    <property type="entry name" value="Glutamine synthetase/guanido kinase, catalytic domain"/>
    <property type="match status" value="1"/>
</dbReference>
<evidence type="ECO:0000256" key="2">
    <source>
        <dbReference type="PROSITE-ProRule" id="PRU01330"/>
    </source>
</evidence>